<sequence>MIKLKRLLVFIFSVTLIASCTKDDPNSGGGGSIDRTANLKSLGTSASDLLSDMTFTSLNIEMVYVEGNKPTDEGIAKFQSFLESRIYKPDGIQINIRSVNSSGKAPFAVEEIVEIEKDERTAYNVGDEIAVYIYFADGSNEKDTNEKFVLGSAYRNTSMVIYEKTIREFASRPGAPNRATIEAATLNHEFGHLFGLVDLGTTPVSNHEDPDNEGHCVTEGCLMRASIEFGSGVINLIDGSGVPNLDDACIEDLQSVGGK</sequence>
<accession>A0ABU1ESJ7</accession>
<feature type="chain" id="PRO_5047297080" description="Membrane metalloprotease" evidence="1">
    <location>
        <begin position="19"/>
        <end position="259"/>
    </location>
</feature>
<organism evidence="2 3">
    <name type="scientific">Christiangramia sediminicola</name>
    <dbReference type="NCBI Taxonomy" id="3073267"/>
    <lineage>
        <taxon>Bacteria</taxon>
        <taxon>Pseudomonadati</taxon>
        <taxon>Bacteroidota</taxon>
        <taxon>Flavobacteriia</taxon>
        <taxon>Flavobacteriales</taxon>
        <taxon>Flavobacteriaceae</taxon>
        <taxon>Christiangramia</taxon>
    </lineage>
</organism>
<dbReference type="Gene3D" id="3.40.390.10">
    <property type="entry name" value="Collagenase (Catalytic Domain)"/>
    <property type="match status" value="1"/>
</dbReference>
<feature type="signal peptide" evidence="1">
    <location>
        <begin position="1"/>
        <end position="18"/>
    </location>
</feature>
<name>A0ABU1ESJ7_9FLAO</name>
<proteinExistence type="predicted"/>
<reference evidence="3" key="1">
    <citation type="submission" date="2023-07" db="EMBL/GenBank/DDBJ databases">
        <title>Christiangramia sp. SM2212., a novel bacterium of the family Flavobacteriaceae isolated from the sea sediment.</title>
        <authorList>
            <person name="Wang J."/>
            <person name="Zhang X."/>
        </authorList>
    </citation>
    <scope>NUCLEOTIDE SEQUENCE [LARGE SCALE GENOMIC DNA]</scope>
    <source>
        <strain evidence="3">SM2212</strain>
    </source>
</reference>
<dbReference type="Proteomes" id="UP001257234">
    <property type="component" value="Unassembled WGS sequence"/>
</dbReference>
<dbReference type="EMBL" id="JAVJIU010000003">
    <property type="protein sequence ID" value="MDR5590934.1"/>
    <property type="molecule type" value="Genomic_DNA"/>
</dbReference>
<keyword evidence="1" id="KW-0732">Signal</keyword>
<evidence type="ECO:0000313" key="2">
    <source>
        <dbReference type="EMBL" id="MDR5590934.1"/>
    </source>
</evidence>
<evidence type="ECO:0008006" key="4">
    <source>
        <dbReference type="Google" id="ProtNLM"/>
    </source>
</evidence>
<keyword evidence="3" id="KW-1185">Reference proteome</keyword>
<gene>
    <name evidence="2" type="ORF">RE431_09815</name>
</gene>
<evidence type="ECO:0000313" key="3">
    <source>
        <dbReference type="Proteomes" id="UP001257234"/>
    </source>
</evidence>
<dbReference type="RefSeq" id="WP_309561801.1">
    <property type="nucleotide sequence ID" value="NZ_JAVJIU010000003.1"/>
</dbReference>
<evidence type="ECO:0000256" key="1">
    <source>
        <dbReference type="SAM" id="SignalP"/>
    </source>
</evidence>
<dbReference type="PROSITE" id="PS51257">
    <property type="entry name" value="PROKAR_LIPOPROTEIN"/>
    <property type="match status" value="1"/>
</dbReference>
<protein>
    <recommendedName>
        <fullName evidence="4">Membrane metalloprotease</fullName>
    </recommendedName>
</protein>
<comment type="caution">
    <text evidence="2">The sequence shown here is derived from an EMBL/GenBank/DDBJ whole genome shotgun (WGS) entry which is preliminary data.</text>
</comment>
<dbReference type="InterPro" id="IPR024079">
    <property type="entry name" value="MetalloPept_cat_dom_sf"/>
</dbReference>